<dbReference type="PROSITE" id="PS51186">
    <property type="entry name" value="GNAT"/>
    <property type="match status" value="1"/>
</dbReference>
<dbReference type="SUPFAM" id="SSF55729">
    <property type="entry name" value="Acyl-CoA N-acyltransferases (Nat)"/>
    <property type="match status" value="1"/>
</dbReference>
<evidence type="ECO:0000313" key="4">
    <source>
        <dbReference type="EMBL" id="EMB33789.1"/>
    </source>
</evidence>
<evidence type="ECO:0000259" key="3">
    <source>
        <dbReference type="PROSITE" id="PS51186"/>
    </source>
</evidence>
<keyword evidence="2" id="KW-0012">Acyltransferase</keyword>
<sequence length="168" mass="19694">MVRLAELKDLSRVAEINVYGWRNTYRGIVDDNFLFCELSVEKSIERLKEKINTQNSTSKLYVYEDDKDDIIKGMMRTGMCRDSDKPDSFELMAIYVEKAFERSGVGSKLITHFQKEAKEAGIHELCIWVFQENRTARNFYEHHDFKPDGKTQVHEALKAPEMRYVKTV</sequence>
<dbReference type="Pfam" id="PF13508">
    <property type="entry name" value="Acetyltransf_7"/>
    <property type="match status" value="1"/>
</dbReference>
<dbReference type="RefSeq" id="WP_002684164.1">
    <property type="nucleotide sequence ID" value="NZ_CM001795.1"/>
</dbReference>
<protein>
    <recommendedName>
        <fullName evidence="3">N-acetyltransferase domain-containing protein</fullName>
    </recommendedName>
</protein>
<dbReference type="PANTHER" id="PTHR43800">
    <property type="entry name" value="PEPTIDYL-LYSINE N-ACETYLTRANSFERASE YJAB"/>
    <property type="match status" value="1"/>
</dbReference>
<dbReference type="AlphaFoldDB" id="A0A0E2EHV6"/>
<evidence type="ECO:0000256" key="2">
    <source>
        <dbReference type="ARBA" id="ARBA00023315"/>
    </source>
</evidence>
<comment type="caution">
    <text evidence="4">The sequence shown here is derived from an EMBL/GenBank/DDBJ whole genome shotgun (WGS) entry which is preliminary data.</text>
</comment>
<dbReference type="InterPro" id="IPR016181">
    <property type="entry name" value="Acyl_CoA_acyltransferase"/>
</dbReference>
<feature type="domain" description="N-acetyltransferase" evidence="3">
    <location>
        <begin position="1"/>
        <end position="168"/>
    </location>
</feature>
<organism evidence="4">
    <name type="scientific">Treponema denticola H-22</name>
    <dbReference type="NCBI Taxonomy" id="999432"/>
    <lineage>
        <taxon>Bacteria</taxon>
        <taxon>Pseudomonadati</taxon>
        <taxon>Spirochaetota</taxon>
        <taxon>Spirochaetia</taxon>
        <taxon>Spirochaetales</taxon>
        <taxon>Treponemataceae</taxon>
        <taxon>Treponema</taxon>
    </lineage>
</organism>
<dbReference type="PATRIC" id="fig|999432.5.peg.1218"/>
<evidence type="ECO:0000256" key="1">
    <source>
        <dbReference type="ARBA" id="ARBA00022679"/>
    </source>
</evidence>
<dbReference type="EMBL" id="AGDV01000010">
    <property type="protein sequence ID" value="EMB33789.1"/>
    <property type="molecule type" value="Genomic_DNA"/>
</dbReference>
<dbReference type="InterPro" id="IPR000182">
    <property type="entry name" value="GNAT_dom"/>
</dbReference>
<name>A0A0E2EHV6_TREDN</name>
<reference evidence="4" key="1">
    <citation type="submission" date="2012-01" db="EMBL/GenBank/DDBJ databases">
        <title>The Genome Sequence of Treponema denticola H-22.</title>
        <authorList>
            <consortium name="The Broad Institute Genome Sequencing Platform"/>
            <person name="Earl A."/>
            <person name="Ward D."/>
            <person name="Feldgarden M."/>
            <person name="Gevers D."/>
            <person name="Blanton J.M."/>
            <person name="Fenno C.J."/>
            <person name="Baranova O.V."/>
            <person name="Mathney J."/>
            <person name="Dewhirst F.E."/>
            <person name="Izard J."/>
            <person name="Young S.K."/>
            <person name="Zeng Q."/>
            <person name="Gargeya S."/>
            <person name="Fitzgerald M."/>
            <person name="Haas B."/>
            <person name="Abouelleil A."/>
            <person name="Alvarado L."/>
            <person name="Arachchi H.M."/>
            <person name="Berlin A."/>
            <person name="Chapman S.B."/>
            <person name="Gearin G."/>
            <person name="Goldberg J."/>
            <person name="Griggs A."/>
            <person name="Gujja S."/>
            <person name="Hansen M."/>
            <person name="Heiman D."/>
            <person name="Howarth C."/>
            <person name="Larimer J."/>
            <person name="Lui A."/>
            <person name="MacDonald P.J.P."/>
            <person name="McCowen C."/>
            <person name="Montmayeur A."/>
            <person name="Murphy C."/>
            <person name="Neiman D."/>
            <person name="Pearson M."/>
            <person name="Priest M."/>
            <person name="Roberts A."/>
            <person name="Saif S."/>
            <person name="Shea T."/>
            <person name="Sisk P."/>
            <person name="Stolte C."/>
            <person name="Sykes S."/>
            <person name="Wortman J."/>
            <person name="Nusbaum C."/>
            <person name="Birren B."/>
        </authorList>
    </citation>
    <scope>NUCLEOTIDE SEQUENCE [LARGE SCALE GENOMIC DNA]</scope>
    <source>
        <strain evidence="4">H-22</strain>
    </source>
</reference>
<keyword evidence="1" id="KW-0808">Transferase</keyword>
<dbReference type="CDD" id="cd04301">
    <property type="entry name" value="NAT_SF"/>
    <property type="match status" value="1"/>
</dbReference>
<dbReference type="HOGENOM" id="CLU_013985_18_6_12"/>
<dbReference type="PANTHER" id="PTHR43800:SF1">
    <property type="entry name" value="PEPTIDYL-LYSINE N-ACETYLTRANSFERASE YJAB"/>
    <property type="match status" value="1"/>
</dbReference>
<dbReference type="GO" id="GO:0016747">
    <property type="term" value="F:acyltransferase activity, transferring groups other than amino-acyl groups"/>
    <property type="evidence" value="ECO:0007669"/>
    <property type="project" value="InterPro"/>
</dbReference>
<dbReference type="Gene3D" id="3.40.630.30">
    <property type="match status" value="1"/>
</dbReference>
<accession>A0A0E2EHV6</accession>
<dbReference type="Proteomes" id="UP000011705">
    <property type="component" value="Chromosome"/>
</dbReference>
<gene>
    <name evidence="4" type="ORF">HMPREF9726_01169</name>
</gene>
<proteinExistence type="predicted"/>